<evidence type="ECO:0000256" key="2">
    <source>
        <dbReference type="ARBA" id="ARBA00022723"/>
    </source>
</evidence>
<gene>
    <name evidence="8" type="ORF">Q8A64_08760</name>
</gene>
<keyword evidence="1 6" id="KW-0645">Protease</keyword>
<evidence type="ECO:0000313" key="8">
    <source>
        <dbReference type="EMBL" id="MDQ9170500.1"/>
    </source>
</evidence>
<keyword evidence="4 6" id="KW-0862">Zinc</keyword>
<keyword evidence="3 6" id="KW-0378">Hydrolase</keyword>
<feature type="domain" description="PDZ" evidence="7">
    <location>
        <begin position="146"/>
        <end position="216"/>
    </location>
</feature>
<proteinExistence type="inferred from homology"/>
<evidence type="ECO:0000256" key="6">
    <source>
        <dbReference type="RuleBase" id="RU003983"/>
    </source>
</evidence>
<comment type="similarity">
    <text evidence="6">Belongs to the peptidase M48 family.</text>
</comment>
<accession>A0ABU1BNC2</accession>
<dbReference type="Gene3D" id="2.30.42.10">
    <property type="match status" value="1"/>
</dbReference>
<dbReference type="SUPFAM" id="SSF50156">
    <property type="entry name" value="PDZ domain-like"/>
    <property type="match status" value="1"/>
</dbReference>
<evidence type="ECO:0000256" key="1">
    <source>
        <dbReference type="ARBA" id="ARBA00022670"/>
    </source>
</evidence>
<dbReference type="Pfam" id="PF01435">
    <property type="entry name" value="Peptidase_M48"/>
    <property type="match status" value="1"/>
</dbReference>
<keyword evidence="9" id="KW-1185">Reference proteome</keyword>
<dbReference type="Proteomes" id="UP001225596">
    <property type="component" value="Unassembled WGS sequence"/>
</dbReference>
<dbReference type="InterPro" id="IPR001478">
    <property type="entry name" value="PDZ"/>
</dbReference>
<dbReference type="SMART" id="SM00228">
    <property type="entry name" value="PDZ"/>
    <property type="match status" value="1"/>
</dbReference>
<evidence type="ECO:0000313" key="9">
    <source>
        <dbReference type="Proteomes" id="UP001225596"/>
    </source>
</evidence>
<keyword evidence="5 6" id="KW-0482">Metalloprotease</keyword>
<keyword evidence="2" id="KW-0479">Metal-binding</keyword>
<reference evidence="8 9" key="1">
    <citation type="submission" date="2023-08" db="EMBL/GenBank/DDBJ databases">
        <title>Oxalobacteraceae gen .nov., isolated from river sludge outside the plant.</title>
        <authorList>
            <person name="Zhao S.Y."/>
        </authorList>
    </citation>
    <scope>NUCLEOTIDE SEQUENCE [LARGE SCALE GENOMIC DNA]</scope>
    <source>
        <strain evidence="8 9">R-40</strain>
    </source>
</reference>
<dbReference type="RefSeq" id="WP_338436420.1">
    <property type="nucleotide sequence ID" value="NZ_JAUYVH010000003.1"/>
</dbReference>
<dbReference type="EMBL" id="JAUYVH010000003">
    <property type="protein sequence ID" value="MDQ9170500.1"/>
    <property type="molecule type" value="Genomic_DNA"/>
</dbReference>
<evidence type="ECO:0000256" key="3">
    <source>
        <dbReference type="ARBA" id="ARBA00022801"/>
    </source>
</evidence>
<evidence type="ECO:0000259" key="7">
    <source>
        <dbReference type="SMART" id="SM00228"/>
    </source>
</evidence>
<protein>
    <submittedName>
        <fullName evidence="8">PDZ domain-containing protein</fullName>
    </submittedName>
</protein>
<dbReference type="InterPro" id="IPR036034">
    <property type="entry name" value="PDZ_sf"/>
</dbReference>
<organism evidence="8 9">
    <name type="scientific">Keguizhuia sedimenti</name>
    <dbReference type="NCBI Taxonomy" id="3064264"/>
    <lineage>
        <taxon>Bacteria</taxon>
        <taxon>Pseudomonadati</taxon>
        <taxon>Pseudomonadota</taxon>
        <taxon>Betaproteobacteria</taxon>
        <taxon>Burkholderiales</taxon>
        <taxon>Oxalobacteraceae</taxon>
        <taxon>Keguizhuia</taxon>
    </lineage>
</organism>
<dbReference type="InterPro" id="IPR001915">
    <property type="entry name" value="Peptidase_M48"/>
</dbReference>
<name>A0ABU1BNC2_9BURK</name>
<sequence length="392" mass="42964">MYRYINKLGGIVLPEAVKKALLPLFSLPVFRTLVMPIPALLLGACASQDIQSEVGTRKIQAQAELVSPSQADAETHRNVYGQRTVSLNGRNRLRKWVQQHDRLYAVASPLLLKNASLCKTKTRLTTGIVARTKYSYSDDFVEAAEQELGLSDRLQVMNVMSGSGADKSGIRRGDILLGIENHDLPNGPKAEQEAARQLASAMRGKSSIKLRLARDGSDYVANVPLASICAIDVELGNADYVNAYSDGKRSLITAGMLEYVQSDTELAIVVAKEIAHNLVIQGVRPHMVATIDSLRSFDISAKSLPSSMKIRPYTAVRDATADKYSIYLLARGGYDIDKVAPFWKRLASEFPATQLNSYTALHPATPYRLSVMTAVSGVVKHHLKHGWPLVPH</sequence>
<evidence type="ECO:0000256" key="4">
    <source>
        <dbReference type="ARBA" id="ARBA00022833"/>
    </source>
</evidence>
<evidence type="ECO:0000256" key="5">
    <source>
        <dbReference type="ARBA" id="ARBA00023049"/>
    </source>
</evidence>
<comment type="caution">
    <text evidence="8">The sequence shown here is derived from an EMBL/GenBank/DDBJ whole genome shotgun (WGS) entry which is preliminary data.</text>
</comment>
<comment type="cofactor">
    <cofactor evidence="6">
        <name>Zn(2+)</name>
        <dbReference type="ChEBI" id="CHEBI:29105"/>
    </cofactor>
    <text evidence="6">Binds 1 zinc ion per subunit.</text>
</comment>